<dbReference type="GO" id="GO:0032993">
    <property type="term" value="C:protein-DNA complex"/>
    <property type="evidence" value="ECO:0007669"/>
    <property type="project" value="TreeGrafter"/>
</dbReference>
<dbReference type="PROSITE" id="PS51755">
    <property type="entry name" value="OMPR_PHOB"/>
    <property type="match status" value="1"/>
</dbReference>
<name>A0A8J7H9W6_9FIRM</name>
<dbReference type="GO" id="GO:0000976">
    <property type="term" value="F:transcription cis-regulatory region binding"/>
    <property type="evidence" value="ECO:0007669"/>
    <property type="project" value="TreeGrafter"/>
</dbReference>
<dbReference type="InterPro" id="IPR001867">
    <property type="entry name" value="OmpR/PhoB-type_DNA-bd"/>
</dbReference>
<evidence type="ECO:0000256" key="6">
    <source>
        <dbReference type="ARBA" id="ARBA00023163"/>
    </source>
</evidence>
<dbReference type="AlphaFoldDB" id="A0A8J7H9W6"/>
<evidence type="ECO:0000256" key="5">
    <source>
        <dbReference type="ARBA" id="ARBA00023125"/>
    </source>
</evidence>
<keyword evidence="13" id="KW-1185">Reference proteome</keyword>
<evidence type="ECO:0000256" key="7">
    <source>
        <dbReference type="ARBA" id="ARBA00024867"/>
    </source>
</evidence>
<evidence type="ECO:0000256" key="4">
    <source>
        <dbReference type="ARBA" id="ARBA00023015"/>
    </source>
</evidence>
<dbReference type="Gene3D" id="3.40.50.2300">
    <property type="match status" value="1"/>
</dbReference>
<evidence type="ECO:0000256" key="3">
    <source>
        <dbReference type="ARBA" id="ARBA00023012"/>
    </source>
</evidence>
<protein>
    <recommendedName>
        <fullName evidence="1">Stage 0 sporulation protein A homolog</fullName>
    </recommendedName>
</protein>
<dbReference type="Pfam" id="PF00072">
    <property type="entry name" value="Response_reg"/>
    <property type="match status" value="1"/>
</dbReference>
<evidence type="ECO:0000256" key="8">
    <source>
        <dbReference type="PROSITE-ProRule" id="PRU00169"/>
    </source>
</evidence>
<reference evidence="12" key="1">
    <citation type="submission" date="2020-12" db="EMBL/GenBank/DDBJ databases">
        <title>M. sibirica DSM 26468T genome.</title>
        <authorList>
            <person name="Thieme N."/>
            <person name="Rettenmaier R."/>
            <person name="Zverlov V."/>
            <person name="Liebl W."/>
        </authorList>
    </citation>
    <scope>NUCLEOTIDE SEQUENCE</scope>
    <source>
        <strain evidence="12">DSM 26468</strain>
    </source>
</reference>
<dbReference type="Gene3D" id="6.10.250.690">
    <property type="match status" value="1"/>
</dbReference>
<dbReference type="PROSITE" id="PS50110">
    <property type="entry name" value="RESPONSE_REGULATORY"/>
    <property type="match status" value="1"/>
</dbReference>
<organism evidence="12 13">
    <name type="scientific">Mobilitalea sibirica</name>
    <dbReference type="NCBI Taxonomy" id="1462919"/>
    <lineage>
        <taxon>Bacteria</taxon>
        <taxon>Bacillati</taxon>
        <taxon>Bacillota</taxon>
        <taxon>Clostridia</taxon>
        <taxon>Lachnospirales</taxon>
        <taxon>Lachnospiraceae</taxon>
        <taxon>Mobilitalea</taxon>
    </lineage>
</organism>
<accession>A0A8J7H9W6</accession>
<dbReference type="SUPFAM" id="SSF46894">
    <property type="entry name" value="C-terminal effector domain of the bipartite response regulators"/>
    <property type="match status" value="1"/>
</dbReference>
<feature type="modified residue" description="4-aspartylphosphate" evidence="8">
    <location>
        <position position="51"/>
    </location>
</feature>
<dbReference type="RefSeq" id="WP_197659558.1">
    <property type="nucleotide sequence ID" value="NZ_JAEAGR010000001.1"/>
</dbReference>
<dbReference type="InterPro" id="IPR039420">
    <property type="entry name" value="WalR-like"/>
</dbReference>
<dbReference type="EMBL" id="JAEAGR010000001">
    <property type="protein sequence ID" value="MBH1939326.1"/>
    <property type="molecule type" value="Genomic_DNA"/>
</dbReference>
<proteinExistence type="predicted"/>
<evidence type="ECO:0000313" key="12">
    <source>
        <dbReference type="EMBL" id="MBH1939326.1"/>
    </source>
</evidence>
<feature type="domain" description="Response regulatory" evidence="10">
    <location>
        <begin position="2"/>
        <end position="116"/>
    </location>
</feature>
<dbReference type="PANTHER" id="PTHR48111:SF22">
    <property type="entry name" value="REGULATOR OF RPOS"/>
    <property type="match status" value="1"/>
</dbReference>
<dbReference type="PANTHER" id="PTHR48111">
    <property type="entry name" value="REGULATOR OF RPOS"/>
    <property type="match status" value="1"/>
</dbReference>
<dbReference type="InterPro" id="IPR036388">
    <property type="entry name" value="WH-like_DNA-bd_sf"/>
</dbReference>
<dbReference type="InterPro" id="IPR001789">
    <property type="entry name" value="Sig_transdc_resp-reg_receiver"/>
</dbReference>
<keyword evidence="4" id="KW-0805">Transcription regulation</keyword>
<gene>
    <name evidence="12" type="ORF">I5677_00300</name>
</gene>
<comment type="caution">
    <text evidence="12">The sequence shown here is derived from an EMBL/GenBank/DDBJ whole genome shotgun (WGS) entry which is preliminary data.</text>
</comment>
<sequence>MRILIIEDDVKLCNAISFHLKNEGFLTDACNTGDDGLFFAMERNHDLIILDRLLPEIDGITLLDKIRKNHIETPVIMVTALGELNDRIDGFETGADDYLVKPFAMEELIVRVKALLRRPKKIDDITEFSFSNIKLNIQHKILSSDTGQCELSKKEAALMEFFLRNKNQILSRDIILNRVWGYDSFVCEANLDNYISFLRKRLKSINSRCKISTIHSVGYRLEE</sequence>
<dbReference type="SMART" id="SM00448">
    <property type="entry name" value="REC"/>
    <property type="match status" value="1"/>
</dbReference>
<dbReference type="GO" id="GO:0006355">
    <property type="term" value="P:regulation of DNA-templated transcription"/>
    <property type="evidence" value="ECO:0007669"/>
    <property type="project" value="InterPro"/>
</dbReference>
<keyword evidence="5 9" id="KW-0238">DNA-binding</keyword>
<feature type="DNA-binding region" description="OmpR/PhoB-type" evidence="9">
    <location>
        <begin position="125"/>
        <end position="223"/>
    </location>
</feature>
<evidence type="ECO:0000259" key="10">
    <source>
        <dbReference type="PROSITE" id="PS50110"/>
    </source>
</evidence>
<evidence type="ECO:0000256" key="2">
    <source>
        <dbReference type="ARBA" id="ARBA00022553"/>
    </source>
</evidence>
<evidence type="ECO:0000256" key="1">
    <source>
        <dbReference type="ARBA" id="ARBA00018672"/>
    </source>
</evidence>
<evidence type="ECO:0000259" key="11">
    <source>
        <dbReference type="PROSITE" id="PS51755"/>
    </source>
</evidence>
<dbReference type="Gene3D" id="1.10.10.10">
    <property type="entry name" value="Winged helix-like DNA-binding domain superfamily/Winged helix DNA-binding domain"/>
    <property type="match status" value="1"/>
</dbReference>
<evidence type="ECO:0000256" key="9">
    <source>
        <dbReference type="PROSITE-ProRule" id="PRU01091"/>
    </source>
</evidence>
<dbReference type="CDD" id="cd00383">
    <property type="entry name" value="trans_reg_C"/>
    <property type="match status" value="1"/>
</dbReference>
<dbReference type="SUPFAM" id="SSF52172">
    <property type="entry name" value="CheY-like"/>
    <property type="match status" value="1"/>
</dbReference>
<dbReference type="Proteomes" id="UP000623269">
    <property type="component" value="Unassembled WGS sequence"/>
</dbReference>
<dbReference type="GO" id="GO:0000156">
    <property type="term" value="F:phosphorelay response regulator activity"/>
    <property type="evidence" value="ECO:0007669"/>
    <property type="project" value="TreeGrafter"/>
</dbReference>
<dbReference type="InterPro" id="IPR011006">
    <property type="entry name" value="CheY-like_superfamily"/>
</dbReference>
<dbReference type="SMART" id="SM00862">
    <property type="entry name" value="Trans_reg_C"/>
    <property type="match status" value="1"/>
</dbReference>
<evidence type="ECO:0000313" key="13">
    <source>
        <dbReference type="Proteomes" id="UP000623269"/>
    </source>
</evidence>
<dbReference type="InterPro" id="IPR016032">
    <property type="entry name" value="Sig_transdc_resp-reg_C-effctor"/>
</dbReference>
<keyword evidence="6" id="KW-0804">Transcription</keyword>
<keyword evidence="3" id="KW-0902">Two-component regulatory system</keyword>
<dbReference type="GO" id="GO:0005829">
    <property type="term" value="C:cytosol"/>
    <property type="evidence" value="ECO:0007669"/>
    <property type="project" value="TreeGrafter"/>
</dbReference>
<comment type="function">
    <text evidence="7">May play the central regulatory role in sporulation. It may be an element of the effector pathway responsible for the activation of sporulation genes in response to nutritional stress. Spo0A may act in concert with spo0H (a sigma factor) to control the expression of some genes that are critical to the sporulation process.</text>
</comment>
<keyword evidence="2 8" id="KW-0597">Phosphoprotein</keyword>
<feature type="domain" description="OmpR/PhoB-type" evidence="11">
    <location>
        <begin position="125"/>
        <end position="223"/>
    </location>
</feature>
<dbReference type="Pfam" id="PF00486">
    <property type="entry name" value="Trans_reg_C"/>
    <property type="match status" value="1"/>
</dbReference>